<dbReference type="AlphaFoldDB" id="H8H3H6"/>
<dbReference type="PATRIC" id="fig|745776.4.peg.3992"/>
<name>H8H3H6_DEIGI</name>
<proteinExistence type="predicted"/>
<keyword evidence="1" id="KW-0614">Plasmid</keyword>
<evidence type="ECO:0000313" key="2">
    <source>
        <dbReference type="Proteomes" id="UP000007575"/>
    </source>
</evidence>
<dbReference type="KEGG" id="dgo:DGo_PC0281"/>
<dbReference type="Proteomes" id="UP000007575">
    <property type="component" value="Plasmid P3"/>
</dbReference>
<evidence type="ECO:0000313" key="1">
    <source>
        <dbReference type="EMBL" id="AFD28073.1"/>
    </source>
</evidence>
<dbReference type="EMBL" id="CP002194">
    <property type="protein sequence ID" value="AFD28073.1"/>
    <property type="molecule type" value="Genomic_DNA"/>
</dbReference>
<reference evidence="1 2" key="1">
    <citation type="journal article" date="2012" name="PLoS ONE">
        <title>Genome sequence and transcriptome analysis of the radioresistant bacterium Deinococcus gobiensis: insights into the extreme environmental adaptations.</title>
        <authorList>
            <person name="Yuan M."/>
            <person name="Chen M."/>
            <person name="Zhang W."/>
            <person name="Lu W."/>
            <person name="Wang J."/>
            <person name="Yang M."/>
            <person name="Zhao P."/>
            <person name="Tang R."/>
            <person name="Li X."/>
            <person name="Hao Y."/>
            <person name="Zhou Z."/>
            <person name="Zhan Y."/>
            <person name="Yu H."/>
            <person name="Teng C."/>
            <person name="Yan Y."/>
            <person name="Ping S."/>
            <person name="Wang Y."/>
            <person name="Lin M."/>
        </authorList>
    </citation>
    <scope>NUCLEOTIDE SEQUENCE [LARGE SCALE GENOMIC DNA]</scope>
    <source>
        <strain evidence="2">DSM 21396 / JCM 16679 / CGMCC 1.7299 / I-0</strain>
        <plasmid evidence="1">P3</plasmid>
    </source>
</reference>
<sequence length="354" mass="40140">MMPARKPQFQRISSFTGGSIPEIKRKFGIMLRAFENSTLPHHAAFNAYRDQVDNPRNYYVTRFASGFPSGGKRPSTIGNLPKEARFDCGLTYHLRSTSEWNDLDRHVAKHFRGGLYTSRSGREENFSVAAWERQLWQDVFDLFLASCLGALAQLLRASQEGKRAELIKLYSEVTSELNSLRTRTNANQLNGEMKYVLVPRLSLLLLSFLLELRDFGSPQAKQLLDDLFSCYLHCPKDQLHQLTLAIEINPAYLNTRPATAGRTIDPHGHFPLIAIHLGRTSPLPFYSSGEAQHEQAFGLQLERNAFSTAYLNDRGMLGEWQTVNMTSKGNRKGFISKMRFIELAHLRAGLPYSP</sequence>
<gene>
    <name evidence="1" type="ordered locus">DGo_PC0281</name>
</gene>
<accession>H8H3H6</accession>
<keyword evidence="2" id="KW-1185">Reference proteome</keyword>
<dbReference type="HOGENOM" id="CLU_782379_0_0_0"/>
<organism evidence="1 2">
    <name type="scientific">Deinococcus gobiensis (strain DSM 21396 / JCM 16679 / CGMCC 1.7299 / I-0)</name>
    <dbReference type="NCBI Taxonomy" id="745776"/>
    <lineage>
        <taxon>Bacteria</taxon>
        <taxon>Thermotogati</taxon>
        <taxon>Deinococcota</taxon>
        <taxon>Deinococci</taxon>
        <taxon>Deinococcales</taxon>
        <taxon>Deinococcaceae</taxon>
        <taxon>Deinococcus</taxon>
    </lineage>
</organism>
<geneLocation type="plasmid" evidence="1 2">
    <name>P3</name>
</geneLocation>
<protein>
    <submittedName>
        <fullName evidence="1">Uncharacterized protein</fullName>
    </submittedName>
</protein>